<dbReference type="InterPro" id="IPR033917">
    <property type="entry name" value="ML_PG-PI_TP"/>
</dbReference>
<evidence type="ECO:0000313" key="11">
    <source>
        <dbReference type="Proteomes" id="UP001166286"/>
    </source>
</evidence>
<dbReference type="SMART" id="SM00737">
    <property type="entry name" value="ML"/>
    <property type="match status" value="1"/>
</dbReference>
<dbReference type="PANTHER" id="PTHR11306">
    <property type="entry name" value="NIEMANN PICK TYPE C2 PROTEIN NPC2-RELATED"/>
    <property type="match status" value="1"/>
</dbReference>
<comment type="function">
    <text evidence="1">Catalyzes the intermembrane transfer of phosphatidylglycerol and phosphatidylinositol.</text>
</comment>
<dbReference type="InterPro" id="IPR003172">
    <property type="entry name" value="ML_dom"/>
</dbReference>
<evidence type="ECO:0000256" key="3">
    <source>
        <dbReference type="ARBA" id="ARBA00011245"/>
    </source>
</evidence>
<dbReference type="GO" id="GO:0032366">
    <property type="term" value="P:intracellular sterol transport"/>
    <property type="evidence" value="ECO:0007669"/>
    <property type="project" value="InterPro"/>
</dbReference>
<reference evidence="10" key="1">
    <citation type="submission" date="2023-03" db="EMBL/GenBank/DDBJ databases">
        <title>Complete genome of Cladonia borealis.</title>
        <authorList>
            <person name="Park H."/>
        </authorList>
    </citation>
    <scope>NUCLEOTIDE SEQUENCE</scope>
    <source>
        <strain evidence="10">ANT050790</strain>
    </source>
</reference>
<keyword evidence="6 8" id="KW-0732">Signal</keyword>
<protein>
    <recommendedName>
        <fullName evidence="4">Phosphatidylglycerol/phosphatidylinositol transfer protein</fullName>
    </recommendedName>
</protein>
<dbReference type="InterPro" id="IPR014756">
    <property type="entry name" value="Ig_E-set"/>
</dbReference>
<dbReference type="SUPFAM" id="SSF81296">
    <property type="entry name" value="E set domains"/>
    <property type="match status" value="1"/>
</dbReference>
<evidence type="ECO:0000256" key="6">
    <source>
        <dbReference type="ARBA" id="ARBA00022729"/>
    </source>
</evidence>
<accession>A0AA39QZF6</accession>
<dbReference type="AlphaFoldDB" id="A0AA39QZF6"/>
<evidence type="ECO:0000256" key="2">
    <source>
        <dbReference type="ARBA" id="ARBA00006370"/>
    </source>
</evidence>
<evidence type="ECO:0000256" key="8">
    <source>
        <dbReference type="SAM" id="SignalP"/>
    </source>
</evidence>
<dbReference type="Proteomes" id="UP001166286">
    <property type="component" value="Unassembled WGS sequence"/>
</dbReference>
<keyword evidence="5" id="KW-0813">Transport</keyword>
<name>A0AA39QZF6_9LECA</name>
<feature type="signal peptide" evidence="8">
    <location>
        <begin position="1"/>
        <end position="20"/>
    </location>
</feature>
<dbReference type="InterPro" id="IPR039670">
    <property type="entry name" value="NPC2-like"/>
</dbReference>
<comment type="subunit">
    <text evidence="3">Monomer.</text>
</comment>
<evidence type="ECO:0000256" key="7">
    <source>
        <dbReference type="ARBA" id="ARBA00023055"/>
    </source>
</evidence>
<dbReference type="EMBL" id="JAFEKC020000013">
    <property type="protein sequence ID" value="KAK0511246.1"/>
    <property type="molecule type" value="Genomic_DNA"/>
</dbReference>
<proteinExistence type="inferred from homology"/>
<evidence type="ECO:0000313" key="10">
    <source>
        <dbReference type="EMBL" id="KAK0511246.1"/>
    </source>
</evidence>
<gene>
    <name evidence="10" type="ORF">JMJ35_005819</name>
</gene>
<dbReference type="GO" id="GO:0032934">
    <property type="term" value="F:sterol binding"/>
    <property type="evidence" value="ECO:0007669"/>
    <property type="project" value="InterPro"/>
</dbReference>
<dbReference type="Pfam" id="PF02221">
    <property type="entry name" value="E1_DerP2_DerF2"/>
    <property type="match status" value="1"/>
</dbReference>
<sequence length="168" mass="18289">MRLTSFLLTVCLSSVAVSHALSLFGSDQQVLDDELAVPGDNPLFYCQSTDENILLIDYVDLTPNPPEAGKTLTIKAHGNFTESVEEGAYMLLQVKYGLITLIKQQADLCEQMSNVDEDCPLSGEKTITKDVDLPATVPPGKYTVTADVYTKDDQQIICLTATVHFGGK</sequence>
<dbReference type="PANTHER" id="PTHR11306:SF0">
    <property type="entry name" value="PHOSPHATIDYLGLYCEROL_PHOSPHATIDYLINOSITOL TRANSFER PROTEIN"/>
    <property type="match status" value="1"/>
</dbReference>
<feature type="chain" id="PRO_5041401641" description="Phosphatidylglycerol/phosphatidylinositol transfer protein" evidence="8">
    <location>
        <begin position="21"/>
        <end position="168"/>
    </location>
</feature>
<keyword evidence="11" id="KW-1185">Reference proteome</keyword>
<feature type="domain" description="MD-2-related lipid-recognition" evidence="9">
    <location>
        <begin position="43"/>
        <end position="163"/>
    </location>
</feature>
<dbReference type="Gene3D" id="2.60.40.770">
    <property type="match status" value="1"/>
</dbReference>
<dbReference type="FunFam" id="2.60.40.770:FF:000004">
    <property type="entry name" value="Phosphatidylglycerol/phosphatidylinositol transfer protein"/>
    <property type="match status" value="1"/>
</dbReference>
<keyword evidence="7" id="KW-0445">Lipid transport</keyword>
<evidence type="ECO:0000256" key="1">
    <source>
        <dbReference type="ARBA" id="ARBA00002053"/>
    </source>
</evidence>
<evidence type="ECO:0000259" key="9">
    <source>
        <dbReference type="SMART" id="SM00737"/>
    </source>
</evidence>
<comment type="caution">
    <text evidence="10">The sequence shown here is derived from an EMBL/GenBank/DDBJ whole genome shotgun (WGS) entry which is preliminary data.</text>
</comment>
<organism evidence="10 11">
    <name type="scientific">Cladonia borealis</name>
    <dbReference type="NCBI Taxonomy" id="184061"/>
    <lineage>
        <taxon>Eukaryota</taxon>
        <taxon>Fungi</taxon>
        <taxon>Dikarya</taxon>
        <taxon>Ascomycota</taxon>
        <taxon>Pezizomycotina</taxon>
        <taxon>Lecanoromycetes</taxon>
        <taxon>OSLEUM clade</taxon>
        <taxon>Lecanoromycetidae</taxon>
        <taxon>Lecanorales</taxon>
        <taxon>Lecanorineae</taxon>
        <taxon>Cladoniaceae</taxon>
        <taxon>Cladonia</taxon>
    </lineage>
</organism>
<evidence type="ECO:0000256" key="5">
    <source>
        <dbReference type="ARBA" id="ARBA00022448"/>
    </source>
</evidence>
<dbReference type="CDD" id="cd00917">
    <property type="entry name" value="PG-PI_TP"/>
    <property type="match status" value="1"/>
</dbReference>
<comment type="similarity">
    <text evidence="2">Belongs to the NPC2 family.</text>
</comment>
<evidence type="ECO:0000256" key="4">
    <source>
        <dbReference type="ARBA" id="ARBA00016056"/>
    </source>
</evidence>